<proteinExistence type="inferred from homology"/>
<evidence type="ECO:0000256" key="1">
    <source>
        <dbReference type="ARBA" id="ARBA00005701"/>
    </source>
</evidence>
<reference evidence="3 4" key="1">
    <citation type="submission" date="2021-04" db="EMBL/GenBank/DDBJ databases">
        <title>Whole genome sequence of Jiella sp. KSK16Y-1.</title>
        <authorList>
            <person name="Tuo L."/>
        </authorList>
    </citation>
    <scope>NUCLEOTIDE SEQUENCE [LARGE SCALE GENOMIC DNA]</scope>
    <source>
        <strain evidence="3 4">KSK16Y-1</strain>
    </source>
</reference>
<name>A0ABS4BLP6_9HYPH</name>
<protein>
    <submittedName>
        <fullName evidence="3">DUF1674 domain-containing protein</fullName>
    </submittedName>
</protein>
<feature type="region of interest" description="Disordered" evidence="2">
    <location>
        <begin position="1"/>
        <end position="62"/>
    </location>
</feature>
<comment type="caution">
    <text evidence="3">The sequence shown here is derived from an EMBL/GenBank/DDBJ whole genome shotgun (WGS) entry which is preliminary data.</text>
</comment>
<dbReference type="Pfam" id="PF07896">
    <property type="entry name" value="DUF1674"/>
    <property type="match status" value="1"/>
</dbReference>
<dbReference type="Proteomes" id="UP000678276">
    <property type="component" value="Unassembled WGS sequence"/>
</dbReference>
<dbReference type="InterPro" id="IPR012875">
    <property type="entry name" value="SDHF4"/>
</dbReference>
<evidence type="ECO:0000313" key="3">
    <source>
        <dbReference type="EMBL" id="MBP0617136.1"/>
    </source>
</evidence>
<sequence>MRLSSEQPAKGEIRRNLTPAAQRALAEAEERRKKREAEKVHPGDLPKEIAGRDGPEPIRYGDWEKNGIISDF</sequence>
<comment type="similarity">
    <text evidence="1">Belongs to the SDHAF4 family.</text>
</comment>
<feature type="compositionally biased region" description="Basic and acidic residues" evidence="2">
    <location>
        <begin position="26"/>
        <end position="62"/>
    </location>
</feature>
<dbReference type="EMBL" id="JAGJCF010000014">
    <property type="protein sequence ID" value="MBP0617136.1"/>
    <property type="molecule type" value="Genomic_DNA"/>
</dbReference>
<accession>A0ABS4BLP6</accession>
<dbReference type="RefSeq" id="WP_209595772.1">
    <property type="nucleotide sequence ID" value="NZ_JAGJCF010000014.1"/>
</dbReference>
<evidence type="ECO:0000313" key="4">
    <source>
        <dbReference type="Proteomes" id="UP000678276"/>
    </source>
</evidence>
<gene>
    <name evidence="3" type="ORF">J6595_16240</name>
</gene>
<keyword evidence="4" id="KW-1185">Reference proteome</keyword>
<organism evidence="3 4">
    <name type="scientific">Jiella mangrovi</name>
    <dbReference type="NCBI Taxonomy" id="2821407"/>
    <lineage>
        <taxon>Bacteria</taxon>
        <taxon>Pseudomonadati</taxon>
        <taxon>Pseudomonadota</taxon>
        <taxon>Alphaproteobacteria</taxon>
        <taxon>Hyphomicrobiales</taxon>
        <taxon>Aurantimonadaceae</taxon>
        <taxon>Jiella</taxon>
    </lineage>
</organism>
<evidence type="ECO:0000256" key="2">
    <source>
        <dbReference type="SAM" id="MobiDB-lite"/>
    </source>
</evidence>